<keyword evidence="4" id="KW-1133">Transmembrane helix</keyword>
<feature type="compositionally biased region" description="Gly residues" evidence="3">
    <location>
        <begin position="18"/>
        <end position="35"/>
    </location>
</feature>
<evidence type="ECO:0000256" key="1">
    <source>
        <dbReference type="ARBA" id="ARBA00004370"/>
    </source>
</evidence>
<dbReference type="PANTHER" id="PTHR31234">
    <property type="entry name" value="LATE EMBRYOGENESIS ABUNDANT (LEA) HYDROXYPROLINE-RICH GLYCOPROTEIN FAMILY"/>
    <property type="match status" value="1"/>
</dbReference>
<name>Q6ASQ2_ORYSJ</name>
<evidence type="ECO:0008006" key="7">
    <source>
        <dbReference type="Google" id="ProtNLM"/>
    </source>
</evidence>
<evidence type="ECO:0000256" key="2">
    <source>
        <dbReference type="ARBA" id="ARBA00023136"/>
    </source>
</evidence>
<comment type="subcellular location">
    <subcellularLocation>
        <location evidence="1">Membrane</location>
    </subcellularLocation>
</comment>
<accession>Q6ASQ2</accession>
<evidence type="ECO:0000256" key="4">
    <source>
        <dbReference type="SAM" id="Phobius"/>
    </source>
</evidence>
<proteinExistence type="predicted"/>
<dbReference type="InterPro" id="IPR044839">
    <property type="entry name" value="NDR1-like"/>
</dbReference>
<feature type="compositionally biased region" description="Low complexity" evidence="3">
    <location>
        <begin position="7"/>
        <end position="17"/>
    </location>
</feature>
<feature type="transmembrane region" description="Helical" evidence="4">
    <location>
        <begin position="181"/>
        <end position="205"/>
    </location>
</feature>
<feature type="compositionally biased region" description="Low complexity" evidence="3">
    <location>
        <begin position="75"/>
        <end position="95"/>
    </location>
</feature>
<dbReference type="GO" id="GO:0098542">
    <property type="term" value="P:defense response to other organism"/>
    <property type="evidence" value="ECO:0007669"/>
    <property type="project" value="InterPro"/>
</dbReference>
<protein>
    <recommendedName>
        <fullName evidence="7">Late embryogenesis abundant protein LEA-2 subgroup domain-containing protein</fullName>
    </recommendedName>
</protein>
<keyword evidence="4" id="KW-0812">Transmembrane</keyword>
<dbReference type="EMBL" id="AC148814">
    <property type="protein sequence ID" value="AAT93980.1"/>
    <property type="molecule type" value="Genomic_DNA"/>
</dbReference>
<dbReference type="Proteomes" id="UP000000763">
    <property type="component" value="Chromosome 5"/>
</dbReference>
<sequence length="378" mass="37703">MDRLSRPASPAGGYARRGSGGGYGHHYYGGGGGGSAQTSPPGGSPTASPVHRHARTGSLGGAGAASTVGRRGRAHNTAARAAAQRLARVMASTDGAGVGGGGGGVGGGGDGGSGSDDDEYELSGPPIELSSTPRRTGTRSPSPSKGCSATTKKELSEEEQDDVRFKQPPAPPASARRRQCVAAAAAATAACLAPLAVLLAVLVLAPSLLPRLLLRPHHVVPVVASAELRLLAFDAAAPAVAYNLSATLRFDNPGGLYTWRCTALRAAPSYAGQRLGDAAALPGITARGAGAGDARAAAWAGTQRVPPGRRARAVAAALARDRAAGWYVIKVDVATVQNGAESDFACVLSFPAAALARNGSGAAVFDGGRCVDAVHGEI</sequence>
<keyword evidence="2 4" id="KW-0472">Membrane</keyword>
<feature type="compositionally biased region" description="Gly residues" evidence="3">
    <location>
        <begin position="96"/>
        <end position="114"/>
    </location>
</feature>
<feature type="compositionally biased region" description="Low complexity" evidence="3">
    <location>
        <begin position="36"/>
        <end position="49"/>
    </location>
</feature>
<gene>
    <name evidence="5" type="ORF">OSJNBa0077J22.21</name>
</gene>
<organism evidence="5 6">
    <name type="scientific">Oryza sativa subsp. japonica</name>
    <name type="common">Rice</name>
    <dbReference type="NCBI Taxonomy" id="39947"/>
    <lineage>
        <taxon>Eukaryota</taxon>
        <taxon>Viridiplantae</taxon>
        <taxon>Streptophyta</taxon>
        <taxon>Embryophyta</taxon>
        <taxon>Tracheophyta</taxon>
        <taxon>Spermatophyta</taxon>
        <taxon>Magnoliopsida</taxon>
        <taxon>Liliopsida</taxon>
        <taxon>Poales</taxon>
        <taxon>Poaceae</taxon>
        <taxon>BOP clade</taxon>
        <taxon>Oryzoideae</taxon>
        <taxon>Oryzeae</taxon>
        <taxon>Oryzinae</taxon>
        <taxon>Oryza</taxon>
        <taxon>Oryza sativa</taxon>
    </lineage>
</organism>
<dbReference type="PANTHER" id="PTHR31234:SF2">
    <property type="entry name" value="OS05G0199100 PROTEIN"/>
    <property type="match status" value="1"/>
</dbReference>
<feature type="region of interest" description="Disordered" evidence="3">
    <location>
        <begin position="1"/>
        <end position="173"/>
    </location>
</feature>
<dbReference type="AlphaFoldDB" id="Q6ASQ2"/>
<feature type="compositionally biased region" description="Polar residues" evidence="3">
    <location>
        <begin position="129"/>
        <end position="150"/>
    </location>
</feature>
<dbReference type="GO" id="GO:0016020">
    <property type="term" value="C:membrane"/>
    <property type="evidence" value="ECO:0007669"/>
    <property type="project" value="UniProtKB-SubCell"/>
</dbReference>
<reference evidence="6" key="1">
    <citation type="journal article" date="2005" name="Nature">
        <title>The map-based sequence of the rice genome.</title>
        <authorList>
            <consortium name="International rice genome sequencing project (IRGSP)"/>
            <person name="Matsumoto T."/>
            <person name="Wu J."/>
            <person name="Kanamori H."/>
            <person name="Katayose Y."/>
            <person name="Fujisawa M."/>
            <person name="Namiki N."/>
            <person name="Mizuno H."/>
            <person name="Yamamoto K."/>
            <person name="Antonio B.A."/>
            <person name="Baba T."/>
            <person name="Sakata K."/>
            <person name="Nagamura Y."/>
            <person name="Aoki H."/>
            <person name="Arikawa K."/>
            <person name="Arita K."/>
            <person name="Bito T."/>
            <person name="Chiden Y."/>
            <person name="Fujitsuka N."/>
            <person name="Fukunaka R."/>
            <person name="Hamada M."/>
            <person name="Harada C."/>
            <person name="Hayashi A."/>
            <person name="Hijishita S."/>
            <person name="Honda M."/>
            <person name="Hosokawa S."/>
            <person name="Ichikawa Y."/>
            <person name="Idonuma A."/>
            <person name="Iijima M."/>
            <person name="Ikeda M."/>
            <person name="Ikeno M."/>
            <person name="Ito K."/>
            <person name="Ito S."/>
            <person name="Ito T."/>
            <person name="Ito Y."/>
            <person name="Ito Y."/>
            <person name="Iwabuchi A."/>
            <person name="Kamiya K."/>
            <person name="Karasawa W."/>
            <person name="Kurita K."/>
            <person name="Katagiri S."/>
            <person name="Kikuta A."/>
            <person name="Kobayashi H."/>
            <person name="Kobayashi N."/>
            <person name="Machita K."/>
            <person name="Maehara T."/>
            <person name="Masukawa M."/>
            <person name="Mizubayashi T."/>
            <person name="Mukai Y."/>
            <person name="Nagasaki H."/>
            <person name="Nagata Y."/>
            <person name="Naito S."/>
            <person name="Nakashima M."/>
            <person name="Nakama Y."/>
            <person name="Nakamichi Y."/>
            <person name="Nakamura M."/>
            <person name="Meguro A."/>
            <person name="Negishi M."/>
            <person name="Ohta I."/>
            <person name="Ohta T."/>
            <person name="Okamoto M."/>
            <person name="Ono N."/>
            <person name="Saji S."/>
            <person name="Sakaguchi M."/>
            <person name="Sakai K."/>
            <person name="Shibata M."/>
            <person name="Shimokawa T."/>
            <person name="Song J."/>
            <person name="Takazaki Y."/>
            <person name="Terasawa K."/>
            <person name="Tsugane M."/>
            <person name="Tsuji K."/>
            <person name="Ueda S."/>
            <person name="Waki K."/>
            <person name="Yamagata H."/>
            <person name="Yamamoto M."/>
            <person name="Yamamoto S."/>
            <person name="Yamane H."/>
            <person name="Yoshiki S."/>
            <person name="Yoshihara R."/>
            <person name="Yukawa K."/>
            <person name="Zhong H."/>
            <person name="Yano M."/>
            <person name="Yuan Q."/>
            <person name="Ouyang S."/>
            <person name="Liu J."/>
            <person name="Jones K.M."/>
            <person name="Gansberger K."/>
            <person name="Moffat K."/>
            <person name="Hill J."/>
            <person name="Bera J."/>
            <person name="Fadrosh D."/>
            <person name="Jin S."/>
            <person name="Johri S."/>
            <person name="Kim M."/>
            <person name="Overton L."/>
            <person name="Reardon M."/>
            <person name="Tsitrin T."/>
            <person name="Vuong H."/>
            <person name="Weaver B."/>
            <person name="Ciecko A."/>
            <person name="Tallon L."/>
            <person name="Jackson J."/>
            <person name="Pai G."/>
            <person name="Aken S.V."/>
            <person name="Utterback T."/>
            <person name="Reidmuller S."/>
            <person name="Feldblyum T."/>
            <person name="Hsiao J."/>
            <person name="Zismann V."/>
            <person name="Iobst S."/>
            <person name="de Vazeille A.R."/>
            <person name="Buell C.R."/>
            <person name="Ying K."/>
            <person name="Li Y."/>
            <person name="Lu T."/>
            <person name="Huang Y."/>
            <person name="Zhao Q."/>
            <person name="Feng Q."/>
            <person name="Zhang L."/>
            <person name="Zhu J."/>
            <person name="Weng Q."/>
            <person name="Mu J."/>
            <person name="Lu Y."/>
            <person name="Fan D."/>
            <person name="Liu Y."/>
            <person name="Guan J."/>
            <person name="Zhang Y."/>
            <person name="Yu S."/>
            <person name="Liu X."/>
            <person name="Zhang Y."/>
            <person name="Hong G."/>
            <person name="Han B."/>
            <person name="Choisne N."/>
            <person name="Demange N."/>
            <person name="Orjeda G."/>
            <person name="Samain S."/>
            <person name="Cattolico L."/>
            <person name="Pelletier E."/>
            <person name="Couloux A."/>
            <person name="Segurens B."/>
            <person name="Wincker P."/>
            <person name="D'Hont A."/>
            <person name="Scarpelli C."/>
            <person name="Weissenbach J."/>
            <person name="Salanoubat M."/>
            <person name="Quetier F."/>
            <person name="Yu Y."/>
            <person name="Kim H.R."/>
            <person name="Rambo T."/>
            <person name="Currie J."/>
            <person name="Collura K."/>
            <person name="Luo M."/>
            <person name="Yang T."/>
            <person name="Ammiraju J.S.S."/>
            <person name="Engler F."/>
            <person name="Soderlund C."/>
            <person name="Wing R.A."/>
            <person name="Palmer L.E."/>
            <person name="de la Bastide M."/>
            <person name="Spiegel L."/>
            <person name="Nascimento L."/>
            <person name="Zutavern T."/>
            <person name="O'Shaughnessy A."/>
            <person name="Dike S."/>
            <person name="Dedhia N."/>
            <person name="Preston R."/>
            <person name="Balija V."/>
            <person name="McCombie W.R."/>
            <person name="Chow T."/>
            <person name="Chen H."/>
            <person name="Chung M."/>
            <person name="Chen C."/>
            <person name="Shaw J."/>
            <person name="Wu H."/>
            <person name="Hsiao K."/>
            <person name="Chao Y."/>
            <person name="Chu M."/>
            <person name="Cheng C."/>
            <person name="Hour A."/>
            <person name="Lee P."/>
            <person name="Lin S."/>
            <person name="Lin Y."/>
            <person name="Liou J."/>
            <person name="Liu S."/>
            <person name="Hsing Y."/>
            <person name="Raghuvanshi S."/>
            <person name="Mohanty A."/>
            <person name="Bharti A.K."/>
            <person name="Gaur A."/>
            <person name="Gupta V."/>
            <person name="Kumar D."/>
            <person name="Ravi V."/>
            <person name="Vij S."/>
            <person name="Kapur A."/>
            <person name="Khurana P."/>
            <person name="Khurana P."/>
            <person name="Khurana J.P."/>
            <person name="Tyagi A.K."/>
            <person name="Gaikwad K."/>
            <person name="Singh A."/>
            <person name="Dalal V."/>
            <person name="Srivastava S."/>
            <person name="Dixit A."/>
            <person name="Pal A.K."/>
            <person name="Ghazi I.A."/>
            <person name="Yadav M."/>
            <person name="Pandit A."/>
            <person name="Bhargava A."/>
            <person name="Sureshbabu K."/>
            <person name="Batra K."/>
            <person name="Sharma T.R."/>
            <person name="Mohapatra T."/>
            <person name="Singh N.K."/>
            <person name="Messing J."/>
            <person name="Nelson A.B."/>
            <person name="Fuks G."/>
            <person name="Kavchok S."/>
            <person name="Keizer G."/>
            <person name="Linton E."/>
            <person name="Llaca V."/>
            <person name="Song R."/>
            <person name="Tanyolac B."/>
            <person name="Young S."/>
            <person name="Ho-Il K."/>
            <person name="Hahn J.H."/>
            <person name="Sangsakoo G."/>
            <person name="Vanavichit A."/>
            <person name="de Mattos Luiz.A.T."/>
            <person name="Zimmer P.D."/>
            <person name="Malone G."/>
            <person name="Dellagostin O."/>
            <person name="de Oliveira A.C."/>
            <person name="Bevan M."/>
            <person name="Bancroft I."/>
            <person name="Minx P."/>
            <person name="Cordum H."/>
            <person name="Wilson R."/>
            <person name="Cheng Z."/>
            <person name="Jin W."/>
            <person name="Jiang J."/>
            <person name="Leong S.A."/>
            <person name="Iwama H."/>
            <person name="Gojobori T."/>
            <person name="Itoh T."/>
            <person name="Niimura Y."/>
            <person name="Fujii Y."/>
            <person name="Habara T."/>
            <person name="Sakai H."/>
            <person name="Sato Y."/>
            <person name="Wilson G."/>
            <person name="Kumar K."/>
            <person name="McCouch S."/>
            <person name="Juretic N."/>
            <person name="Hoen D."/>
            <person name="Wright S."/>
            <person name="Bruskiewich R."/>
            <person name="Bureau T."/>
            <person name="Miyao A."/>
            <person name="Hirochika H."/>
            <person name="Nishikawa T."/>
            <person name="Kadowaki K."/>
            <person name="Sugiura M."/>
            <person name="Burr B."/>
            <person name="Sasaki T."/>
        </authorList>
    </citation>
    <scope>NUCLEOTIDE SEQUENCE [LARGE SCALE GENOMIC DNA]</scope>
    <source>
        <strain evidence="6">cv. Nipponbare</strain>
    </source>
</reference>
<reference evidence="6" key="2">
    <citation type="journal article" date="2008" name="Nucleic Acids Res.">
        <title>The rice annotation project database (RAP-DB): 2008 update.</title>
        <authorList>
            <consortium name="The rice annotation project (RAP)"/>
        </authorList>
    </citation>
    <scope>GENOME REANNOTATION</scope>
    <source>
        <strain evidence="6">cv. Nipponbare</strain>
    </source>
</reference>
<evidence type="ECO:0000313" key="6">
    <source>
        <dbReference type="Proteomes" id="UP000000763"/>
    </source>
</evidence>
<evidence type="ECO:0000256" key="3">
    <source>
        <dbReference type="SAM" id="MobiDB-lite"/>
    </source>
</evidence>
<evidence type="ECO:0000313" key="5">
    <source>
        <dbReference type="EMBL" id="AAT93980.1"/>
    </source>
</evidence>